<dbReference type="SUPFAM" id="SSF57756">
    <property type="entry name" value="Retrovirus zinc finger-like domains"/>
    <property type="match status" value="1"/>
</dbReference>
<dbReference type="eggNOG" id="KOG0017">
    <property type="taxonomic scope" value="Eukaryota"/>
</dbReference>
<dbReference type="InterPro" id="IPR054722">
    <property type="entry name" value="PolX-like_BBD"/>
</dbReference>
<dbReference type="GO" id="GO:0004190">
    <property type="term" value="F:aspartic-type endopeptidase activity"/>
    <property type="evidence" value="ECO:0007669"/>
    <property type="project" value="UniProtKB-KW"/>
</dbReference>
<evidence type="ECO:0000256" key="2">
    <source>
        <dbReference type="ARBA" id="ARBA00022723"/>
    </source>
</evidence>
<dbReference type="AlphaFoldDB" id="A0A061FSA1"/>
<evidence type="ECO:0000313" key="7">
    <source>
        <dbReference type="EMBL" id="EOY19976.1"/>
    </source>
</evidence>
<name>A0A061FSA1_THECC</name>
<evidence type="ECO:0000259" key="6">
    <source>
        <dbReference type="PROSITE" id="PS50994"/>
    </source>
</evidence>
<dbReference type="Pfam" id="PF13976">
    <property type="entry name" value="gag_pre-integrs"/>
    <property type="match status" value="1"/>
</dbReference>
<dbReference type="Gene3D" id="3.30.420.10">
    <property type="entry name" value="Ribonuclease H-like superfamily/Ribonuclease H"/>
    <property type="match status" value="1"/>
</dbReference>
<proteinExistence type="predicted"/>
<feature type="domain" description="Integrase catalytic" evidence="6">
    <location>
        <begin position="379"/>
        <end position="476"/>
    </location>
</feature>
<evidence type="ECO:0000313" key="8">
    <source>
        <dbReference type="Proteomes" id="UP000026915"/>
    </source>
</evidence>
<keyword evidence="3" id="KW-0064">Aspartyl protease</keyword>
<keyword evidence="8" id="KW-1185">Reference proteome</keyword>
<evidence type="ECO:0000256" key="4">
    <source>
        <dbReference type="ARBA" id="ARBA00022801"/>
    </source>
</evidence>
<dbReference type="EMBL" id="CM001888">
    <property type="protein sequence ID" value="EOY19976.1"/>
    <property type="molecule type" value="Genomic_DNA"/>
</dbReference>
<feature type="compositionally biased region" description="Basic and acidic residues" evidence="5">
    <location>
        <begin position="92"/>
        <end position="105"/>
    </location>
</feature>
<dbReference type="InterPro" id="IPR013103">
    <property type="entry name" value="RVT_2"/>
</dbReference>
<dbReference type="SUPFAM" id="SSF56672">
    <property type="entry name" value="DNA/RNA polymerases"/>
    <property type="match status" value="1"/>
</dbReference>
<evidence type="ECO:0000256" key="5">
    <source>
        <dbReference type="SAM" id="MobiDB-lite"/>
    </source>
</evidence>
<dbReference type="Pfam" id="PF07727">
    <property type="entry name" value="RVT_2"/>
    <property type="match status" value="1"/>
</dbReference>
<keyword evidence="2" id="KW-0479">Metal-binding</keyword>
<dbReference type="FunCoup" id="A0A061FSA1">
    <property type="interactions" value="18"/>
</dbReference>
<dbReference type="CDD" id="cd09272">
    <property type="entry name" value="RNase_HI_RT_Ty1"/>
    <property type="match status" value="1"/>
</dbReference>
<dbReference type="HOGENOM" id="CLU_001650_5_1_1"/>
<dbReference type="InterPro" id="IPR025724">
    <property type="entry name" value="GAG-pre-integrase_dom"/>
</dbReference>
<organism evidence="7 8">
    <name type="scientific">Theobroma cacao</name>
    <name type="common">Cacao</name>
    <name type="synonym">Cocoa</name>
    <dbReference type="NCBI Taxonomy" id="3641"/>
    <lineage>
        <taxon>Eukaryota</taxon>
        <taxon>Viridiplantae</taxon>
        <taxon>Streptophyta</taxon>
        <taxon>Embryophyta</taxon>
        <taxon>Tracheophyta</taxon>
        <taxon>Spermatophyta</taxon>
        <taxon>Magnoliopsida</taxon>
        <taxon>eudicotyledons</taxon>
        <taxon>Gunneridae</taxon>
        <taxon>Pentapetalae</taxon>
        <taxon>rosids</taxon>
        <taxon>malvids</taxon>
        <taxon>Malvales</taxon>
        <taxon>Malvaceae</taxon>
        <taxon>Byttnerioideae</taxon>
        <taxon>Theobroma</taxon>
    </lineage>
</organism>
<dbReference type="GO" id="GO:0015074">
    <property type="term" value="P:DNA integration"/>
    <property type="evidence" value="ECO:0007669"/>
    <property type="project" value="InterPro"/>
</dbReference>
<dbReference type="GO" id="GO:0003676">
    <property type="term" value="F:nucleic acid binding"/>
    <property type="evidence" value="ECO:0007669"/>
    <property type="project" value="InterPro"/>
</dbReference>
<dbReference type="PROSITE" id="PS50994">
    <property type="entry name" value="INTEGRASE"/>
    <property type="match status" value="1"/>
</dbReference>
<dbReference type="InParanoid" id="A0A061FSA1"/>
<reference evidence="7 8" key="1">
    <citation type="journal article" date="2013" name="Genome Biol.">
        <title>The genome sequence of the most widely cultivated cacao type and its use to identify candidate genes regulating pod color.</title>
        <authorList>
            <person name="Motamayor J.C."/>
            <person name="Mockaitis K."/>
            <person name="Schmutz J."/>
            <person name="Haiminen N."/>
            <person name="Iii D.L."/>
            <person name="Cornejo O."/>
            <person name="Findley S.D."/>
            <person name="Zheng P."/>
            <person name="Utro F."/>
            <person name="Royaert S."/>
            <person name="Saski C."/>
            <person name="Jenkins J."/>
            <person name="Podicheti R."/>
            <person name="Zhao M."/>
            <person name="Scheffler B.E."/>
            <person name="Stack J.C."/>
            <person name="Feltus F.A."/>
            <person name="Mustiga G.M."/>
            <person name="Amores F."/>
            <person name="Phillips W."/>
            <person name="Marelli J.P."/>
            <person name="May G.D."/>
            <person name="Shapiro H."/>
            <person name="Ma J."/>
            <person name="Bustamante C.D."/>
            <person name="Schnell R.J."/>
            <person name="Main D."/>
            <person name="Gilbert D."/>
            <person name="Parida L."/>
            <person name="Kuhn D.N."/>
        </authorList>
    </citation>
    <scope>NUCLEOTIDE SEQUENCE [LARGE SCALE GENOMIC DNA]</scope>
    <source>
        <strain evidence="8">cv. Matina 1-6</strain>
    </source>
</reference>
<dbReference type="InterPro" id="IPR039537">
    <property type="entry name" value="Retrotran_Ty1/copia-like"/>
</dbReference>
<dbReference type="PANTHER" id="PTHR42648">
    <property type="entry name" value="TRANSPOSASE, PUTATIVE-RELATED"/>
    <property type="match status" value="1"/>
</dbReference>
<dbReference type="InterPro" id="IPR036397">
    <property type="entry name" value="RNaseH_sf"/>
</dbReference>
<dbReference type="SMART" id="SM00343">
    <property type="entry name" value="ZnF_C2HC"/>
    <property type="match status" value="2"/>
</dbReference>
<evidence type="ECO:0000256" key="1">
    <source>
        <dbReference type="ARBA" id="ARBA00022670"/>
    </source>
</evidence>
<dbReference type="PANTHER" id="PTHR42648:SF18">
    <property type="entry name" value="RETROTRANSPOSON, UNCLASSIFIED-LIKE PROTEIN"/>
    <property type="match status" value="1"/>
</dbReference>
<dbReference type="GO" id="GO:0006508">
    <property type="term" value="P:proteolysis"/>
    <property type="evidence" value="ECO:0007669"/>
    <property type="project" value="UniProtKB-KW"/>
</dbReference>
<dbReference type="Gramene" id="EOY19976">
    <property type="protein sequence ID" value="EOY19976"/>
    <property type="gene ID" value="TCM_045380"/>
</dbReference>
<dbReference type="Pfam" id="PF25597">
    <property type="entry name" value="SH3_retrovirus"/>
    <property type="match status" value="1"/>
</dbReference>
<dbReference type="Proteomes" id="UP000026915">
    <property type="component" value="Chromosome 10"/>
</dbReference>
<keyword evidence="1" id="KW-0645">Protease</keyword>
<dbReference type="STRING" id="3641.A0A061FSA1"/>
<dbReference type="InterPro" id="IPR036875">
    <property type="entry name" value="Znf_CCHC_sf"/>
</dbReference>
<dbReference type="SUPFAM" id="SSF53098">
    <property type="entry name" value="Ribonuclease H-like"/>
    <property type="match status" value="1"/>
</dbReference>
<protein>
    <submittedName>
        <fullName evidence="7">Retrotransposon protein, unclassified, putative</fullName>
    </submittedName>
</protein>
<keyword evidence="4" id="KW-0378">Hydrolase</keyword>
<evidence type="ECO:0000256" key="3">
    <source>
        <dbReference type="ARBA" id="ARBA00022750"/>
    </source>
</evidence>
<dbReference type="InterPro" id="IPR043502">
    <property type="entry name" value="DNA/RNA_pol_sf"/>
</dbReference>
<dbReference type="InterPro" id="IPR012337">
    <property type="entry name" value="RNaseH-like_sf"/>
</dbReference>
<sequence>MATASFSTSTLPVFTSSNYQIWAIKMRAYLKAFDLWEIVELGEAPIQRHANPTLVQTKQHSEERKALRNENVVENALVAKTKNLKVKVGSSKKNENKGTKTGNDKQKKHGDKFDPCPYCKKRNHTSKYCWYRPNVKCRACKQLGHVEKVCKAKKSNAEGQVAIAEKTKEVEELLFVANLAGELGNNDVWLLDSACSHHMTSNNSLFTDLDTSFRVRVKIENGELLVFASVGTIAIETMAGIRHIANVRYAPYVDQNLLSVGQLAECNYALLFKIGSAQCLTQLVDLSDVWHKRIGHVNFGSLIKMSSEVMVDGLLVIVKPDMLCKVCQYGKQCRKSFPKGRSWKAKKKLELVHLDKSEALMHFFKFKAIVENQAKMKIKTLRSDNGFEFTVVDFEAFLAQFGVEHWLTVTYSPQQNGASERKNRTVVEMARCLLFQNNLPRVFWAEAVNTANYLLNITYTRVLNFKTPYEMWFACKPSAAHLKTFGCVCYAKVPDEKRSKLDAKSVLDVFIGYSERSKGYSLYNVETNKVVTSNEDQYEAESDSFSDIEDEKNAVRGTSTLQDIYSRCSLAMSKPSSFVEANVDPNWKKAMNSEMKMIEKNNTWVLVNRPDNQHVIGLKWIFKIKLNSDGLVNKYKARLVVKGYAQVYGVDYNETFSLVARHDTIRMLATLVAREGWRIYHLNVKFAFLNGILTEDIYVEQPEGYVEKGSEDKVCKLAKALYGLKLARRAWYERMDEHFKKQGFQRSVSESTLYVKSSEGFVLLIVALYMDDLLITDPDNHHLAEFKSQMMCEFEMIDLGLMSYFLGMEVVQAKDHVSLHQTKYAKDLLKRFQMSFCKSVGTSLSFGAKFSKEDGCAKANGQIYRSIIGSLLYLLVTRPDIMFATCLLSRFMQDPSVFHFTRVKRILRYIQGTLNFGLVYKKKESSQLIGYCDNDWAGSVDDSKSTSGFCFSFRSAVFTWNSKKQEVVAQSSTEVEYIACAAALIKPFG</sequence>
<dbReference type="GO" id="GO:0008270">
    <property type="term" value="F:zinc ion binding"/>
    <property type="evidence" value="ECO:0007669"/>
    <property type="project" value="InterPro"/>
</dbReference>
<gene>
    <name evidence="7" type="ORF">TCM_045380</name>
</gene>
<dbReference type="InterPro" id="IPR001584">
    <property type="entry name" value="Integrase_cat-core"/>
</dbReference>
<feature type="region of interest" description="Disordered" evidence="5">
    <location>
        <begin position="88"/>
        <end position="109"/>
    </location>
</feature>
<accession>A0A061FSA1</accession>
<dbReference type="InterPro" id="IPR057670">
    <property type="entry name" value="SH3_retrovirus"/>
</dbReference>
<dbReference type="InterPro" id="IPR025314">
    <property type="entry name" value="DUF4219"/>
</dbReference>
<dbReference type="Pfam" id="PF13961">
    <property type="entry name" value="DUF4219"/>
    <property type="match status" value="1"/>
</dbReference>
<dbReference type="InterPro" id="IPR001878">
    <property type="entry name" value="Znf_CCHC"/>
</dbReference>
<dbReference type="Pfam" id="PF22936">
    <property type="entry name" value="Pol_BBD"/>
    <property type="match status" value="1"/>
</dbReference>
<dbReference type="OMA" id="CAKANGQ"/>